<dbReference type="GO" id="GO:0009002">
    <property type="term" value="F:serine-type D-Ala-D-Ala carboxypeptidase activity"/>
    <property type="evidence" value="ECO:0007669"/>
    <property type="project" value="UniProtKB-EC"/>
</dbReference>
<dbReference type="InterPro" id="IPR050396">
    <property type="entry name" value="Glycosyltr_51/Transpeptidase"/>
</dbReference>
<dbReference type="Pfam" id="PF00905">
    <property type="entry name" value="Transpeptidase"/>
    <property type="match status" value="1"/>
</dbReference>
<evidence type="ECO:0000256" key="5">
    <source>
        <dbReference type="ARBA" id="ARBA00022676"/>
    </source>
</evidence>
<reference evidence="18 19" key="1">
    <citation type="submission" date="2017-09" db="EMBL/GenBank/DDBJ databases">
        <title>Bacterial strain isolated from the female urinary microbiota.</title>
        <authorList>
            <person name="Thomas-White K."/>
            <person name="Kumar N."/>
            <person name="Forster S."/>
            <person name="Putonti C."/>
            <person name="Lawley T."/>
            <person name="Wolfe A.J."/>
        </authorList>
    </citation>
    <scope>NUCLEOTIDE SEQUENCE [LARGE SCALE GENOMIC DNA]</scope>
    <source>
        <strain evidence="18 19">UMB0852</strain>
    </source>
</reference>
<keyword evidence="10" id="KW-0511">Multifunctional enzyme</keyword>
<keyword evidence="19" id="KW-1185">Reference proteome</keyword>
<keyword evidence="15" id="KW-1133">Transmembrane helix</keyword>
<keyword evidence="9" id="KW-0573">Peptidoglycan synthesis</keyword>
<dbReference type="GO" id="GO:0008658">
    <property type="term" value="F:penicillin binding"/>
    <property type="evidence" value="ECO:0007669"/>
    <property type="project" value="InterPro"/>
</dbReference>
<feature type="transmembrane region" description="Helical" evidence="15">
    <location>
        <begin position="28"/>
        <end position="52"/>
    </location>
</feature>
<evidence type="ECO:0000313" key="18">
    <source>
        <dbReference type="EMBL" id="PMC58928.1"/>
    </source>
</evidence>
<gene>
    <name evidence="18" type="ORF">CJ205_01805</name>
</gene>
<keyword evidence="5" id="KW-0328">Glycosyltransferase</keyword>
<evidence type="ECO:0000259" key="17">
    <source>
        <dbReference type="Pfam" id="PF00912"/>
    </source>
</evidence>
<evidence type="ECO:0000256" key="10">
    <source>
        <dbReference type="ARBA" id="ARBA00023268"/>
    </source>
</evidence>
<dbReference type="GO" id="GO:0006508">
    <property type="term" value="P:proteolysis"/>
    <property type="evidence" value="ECO:0007669"/>
    <property type="project" value="UniProtKB-KW"/>
</dbReference>
<dbReference type="NCBIfam" id="TIGR02074">
    <property type="entry name" value="PBP_1a_fam"/>
    <property type="match status" value="1"/>
</dbReference>
<evidence type="ECO:0000256" key="15">
    <source>
        <dbReference type="SAM" id="Phobius"/>
    </source>
</evidence>
<comment type="caution">
    <text evidence="18">The sequence shown here is derived from an EMBL/GenBank/DDBJ whole genome shotgun (WGS) entry which is preliminary data.</text>
</comment>
<keyword evidence="6" id="KW-0808">Transferase</keyword>
<dbReference type="GO" id="GO:0008955">
    <property type="term" value="F:peptidoglycan glycosyltransferase activity"/>
    <property type="evidence" value="ECO:0007669"/>
    <property type="project" value="UniProtKB-EC"/>
</dbReference>
<sequence length="834" mass="93733">MNTGSRIERQKYKKKQTSYSWKKSFKKIIIALIMVFFILIVTGAGVFGYYAAKAPNLTKQDLIGQVASKIYDKDHQLIKELGSQNRDLMTKDEIPSLLKEAVLAVEDNRFYDHNGVDPIRIAGAFIANLKSGAISQGGSTITQQLVKLSVFSTDFKDQTIERKSQEAWLSLQLEQKYSKDDILTFYLNKLFYSNNTYGAKTAAKTFFNKDLDELSVADAALLAGIPQAPSQYDPYNYPQAAKERRDLILSILKDKQIITSAQYDEAINTSIESQLVEIKESTMNKQDKIIDAYLEKVSQEVQEKTQLNIFTDGVEVYTNLDLNAQTHLYETVNENPMVKFPNDEMQTAAAVVDVKTGALRAIIGGRKQDVYLGLNRATSNHRSVASTIKPLIDYGPAIEFLNYSTGQLVVDEEYSYSSGETLENYDYRYEGKMTLREALVGSRNIPALKMLQEVGLDNAYAFLQKMDIHLTNNNQKELVESNAIGGEISPIQLTAAYATLSNYGQYNEPLTVKKVISSAGTEHVIEPVSRQAMKDSTAYMVTDMLKEVPGEFAPEARIAGLIQAGKTGTTNYTSEQLERLGVTNEVFAAPDGWYAGYTPHYAMVTWVGYDDPFAPGHYLTLEEARLSQVIYKEMMTYLMKDVTSSDWRRPESVEQETIEKYTSPLQLPSSGTPENLKSKELFVKGTTPQEVSKQFEKLNDPTYFDANYDDHQQGIVAEWAGSLEPGTYYELYVNNSLYYSGTETAVAIPVSFDGNYELRLRITDGSRASNDLVLTLTIRFMDEQPVEDASSIEESLPTEDMDEEPNHEQEPPKEDKEDKEDTDEGPSRQENTTT</sequence>
<feature type="domain" description="Glycosyl transferase family 51" evidence="17">
    <location>
        <begin position="76"/>
        <end position="250"/>
    </location>
</feature>
<dbReference type="Pfam" id="PF00912">
    <property type="entry name" value="Transgly"/>
    <property type="match status" value="1"/>
</dbReference>
<dbReference type="GO" id="GO:0071555">
    <property type="term" value="P:cell wall organization"/>
    <property type="evidence" value="ECO:0007669"/>
    <property type="project" value="UniProtKB-KW"/>
</dbReference>
<keyword evidence="8" id="KW-0133">Cell shape</keyword>
<evidence type="ECO:0000256" key="4">
    <source>
        <dbReference type="ARBA" id="ARBA00022670"/>
    </source>
</evidence>
<dbReference type="RefSeq" id="WP_102227296.1">
    <property type="nucleotide sequence ID" value="NZ_PNFY01000001.1"/>
</dbReference>
<comment type="catalytic activity">
    <reaction evidence="13">
        <text>[GlcNAc-(1-&gt;4)-Mur2Ac(oyl-L-Ala-gamma-D-Glu-L-Lys-D-Ala-D-Ala)](n)-di-trans,octa-cis-undecaprenyl diphosphate + beta-D-GlcNAc-(1-&gt;4)-Mur2Ac(oyl-L-Ala-gamma-D-Glu-L-Lys-D-Ala-D-Ala)-di-trans,octa-cis-undecaprenyl diphosphate = [GlcNAc-(1-&gt;4)-Mur2Ac(oyl-L-Ala-gamma-D-Glu-L-Lys-D-Ala-D-Ala)](n+1)-di-trans,octa-cis-undecaprenyl diphosphate + di-trans,octa-cis-undecaprenyl diphosphate + H(+)</text>
        <dbReference type="Rhea" id="RHEA:23708"/>
        <dbReference type="Rhea" id="RHEA-COMP:9602"/>
        <dbReference type="Rhea" id="RHEA-COMP:9603"/>
        <dbReference type="ChEBI" id="CHEBI:15378"/>
        <dbReference type="ChEBI" id="CHEBI:58405"/>
        <dbReference type="ChEBI" id="CHEBI:60033"/>
        <dbReference type="ChEBI" id="CHEBI:78435"/>
        <dbReference type="EC" id="2.4.99.28"/>
    </reaction>
</comment>
<evidence type="ECO:0000256" key="6">
    <source>
        <dbReference type="ARBA" id="ARBA00022679"/>
    </source>
</evidence>
<keyword evidence="11" id="KW-0961">Cell wall biogenesis/degradation</keyword>
<evidence type="ECO:0000256" key="13">
    <source>
        <dbReference type="ARBA" id="ARBA00049902"/>
    </source>
</evidence>
<comment type="similarity">
    <text evidence="1">In the C-terminal section; belongs to the transpeptidase family.</text>
</comment>
<keyword evidence="4" id="KW-0645">Protease</keyword>
<dbReference type="GO" id="GO:0009252">
    <property type="term" value="P:peptidoglycan biosynthetic process"/>
    <property type="evidence" value="ECO:0007669"/>
    <property type="project" value="UniProtKB-KW"/>
</dbReference>
<dbReference type="InterPro" id="IPR023346">
    <property type="entry name" value="Lysozyme-like_dom_sf"/>
</dbReference>
<dbReference type="OrthoDB" id="9766909at2"/>
<dbReference type="PANTHER" id="PTHR32282:SF29">
    <property type="entry name" value="PENICILLIN-BINDING PROTEIN 1A"/>
    <property type="match status" value="1"/>
</dbReference>
<dbReference type="InterPro" id="IPR012338">
    <property type="entry name" value="Beta-lactam/transpept-like"/>
</dbReference>
<protein>
    <submittedName>
        <fullName evidence="18">Penicillin-binding protein</fullName>
    </submittedName>
</protein>
<proteinExistence type="inferred from homology"/>
<dbReference type="Proteomes" id="UP000235682">
    <property type="component" value="Unassembled WGS sequence"/>
</dbReference>
<feature type="compositionally biased region" description="Basic and acidic residues" evidence="14">
    <location>
        <begin position="804"/>
        <end position="816"/>
    </location>
</feature>
<evidence type="ECO:0000256" key="12">
    <source>
        <dbReference type="ARBA" id="ARBA00034000"/>
    </source>
</evidence>
<evidence type="ECO:0000259" key="16">
    <source>
        <dbReference type="Pfam" id="PF00905"/>
    </source>
</evidence>
<keyword evidence="3" id="KW-0121">Carboxypeptidase</keyword>
<evidence type="ECO:0000256" key="14">
    <source>
        <dbReference type="SAM" id="MobiDB-lite"/>
    </source>
</evidence>
<keyword evidence="15" id="KW-0812">Transmembrane</keyword>
<organism evidence="18 19">
    <name type="scientific">Dolosicoccus paucivorans</name>
    <dbReference type="NCBI Taxonomy" id="84521"/>
    <lineage>
        <taxon>Bacteria</taxon>
        <taxon>Bacillati</taxon>
        <taxon>Bacillota</taxon>
        <taxon>Bacilli</taxon>
        <taxon>Lactobacillales</taxon>
        <taxon>Aerococcaceae</taxon>
        <taxon>Dolosicoccus</taxon>
    </lineage>
</organism>
<dbReference type="SUPFAM" id="SSF56601">
    <property type="entry name" value="beta-lactamase/transpeptidase-like"/>
    <property type="match status" value="1"/>
</dbReference>
<evidence type="ECO:0000256" key="7">
    <source>
        <dbReference type="ARBA" id="ARBA00022801"/>
    </source>
</evidence>
<feature type="domain" description="Penicillin-binding protein transpeptidase" evidence="16">
    <location>
        <begin position="348"/>
        <end position="600"/>
    </location>
</feature>
<feature type="region of interest" description="Disordered" evidence="14">
    <location>
        <begin position="785"/>
        <end position="834"/>
    </location>
</feature>
<dbReference type="AlphaFoldDB" id="A0A2N6SPC8"/>
<name>A0A2N6SPC8_9LACT</name>
<keyword evidence="7" id="KW-0378">Hydrolase</keyword>
<evidence type="ECO:0000256" key="1">
    <source>
        <dbReference type="ARBA" id="ARBA00007090"/>
    </source>
</evidence>
<dbReference type="Gene3D" id="1.10.3810.10">
    <property type="entry name" value="Biosynthetic peptidoglycan transglycosylase-like"/>
    <property type="match status" value="1"/>
</dbReference>
<evidence type="ECO:0000256" key="3">
    <source>
        <dbReference type="ARBA" id="ARBA00022645"/>
    </source>
</evidence>
<dbReference type="FunFam" id="1.10.3810.10:FF:000001">
    <property type="entry name" value="Penicillin-binding protein 1A"/>
    <property type="match status" value="1"/>
</dbReference>
<comment type="similarity">
    <text evidence="2">In the N-terminal section; belongs to the glycosyltransferase 51 family.</text>
</comment>
<dbReference type="STRING" id="84521.SAMN04487994_101513"/>
<dbReference type="GO" id="GO:0030288">
    <property type="term" value="C:outer membrane-bounded periplasmic space"/>
    <property type="evidence" value="ECO:0007669"/>
    <property type="project" value="TreeGrafter"/>
</dbReference>
<accession>A0A2N6SPC8</accession>
<evidence type="ECO:0000256" key="11">
    <source>
        <dbReference type="ARBA" id="ARBA00023316"/>
    </source>
</evidence>
<keyword evidence="15" id="KW-0472">Membrane</keyword>
<dbReference type="InterPro" id="IPR036950">
    <property type="entry name" value="PBP_transglycosylase"/>
</dbReference>
<dbReference type="SUPFAM" id="SSF53955">
    <property type="entry name" value="Lysozyme-like"/>
    <property type="match status" value="1"/>
</dbReference>
<evidence type="ECO:0000256" key="8">
    <source>
        <dbReference type="ARBA" id="ARBA00022960"/>
    </source>
</evidence>
<comment type="catalytic activity">
    <reaction evidence="12">
        <text>Preferential cleavage: (Ac)2-L-Lys-D-Ala-|-D-Ala. Also transpeptidation of peptidyl-alanyl moieties that are N-acyl substituents of D-alanine.</text>
        <dbReference type="EC" id="3.4.16.4"/>
    </reaction>
</comment>
<evidence type="ECO:0000256" key="2">
    <source>
        <dbReference type="ARBA" id="ARBA00007739"/>
    </source>
</evidence>
<evidence type="ECO:0000256" key="9">
    <source>
        <dbReference type="ARBA" id="ARBA00022984"/>
    </source>
</evidence>
<dbReference type="Gene3D" id="3.40.710.10">
    <property type="entry name" value="DD-peptidase/beta-lactamase superfamily"/>
    <property type="match status" value="1"/>
</dbReference>
<dbReference type="EMBL" id="PNHE01000004">
    <property type="protein sequence ID" value="PMC58928.1"/>
    <property type="molecule type" value="Genomic_DNA"/>
</dbReference>
<dbReference type="PANTHER" id="PTHR32282">
    <property type="entry name" value="BINDING PROTEIN TRANSPEPTIDASE, PUTATIVE-RELATED"/>
    <property type="match status" value="1"/>
</dbReference>
<dbReference type="GO" id="GO:0008360">
    <property type="term" value="P:regulation of cell shape"/>
    <property type="evidence" value="ECO:0007669"/>
    <property type="project" value="UniProtKB-KW"/>
</dbReference>
<evidence type="ECO:0000313" key="19">
    <source>
        <dbReference type="Proteomes" id="UP000235682"/>
    </source>
</evidence>
<dbReference type="InterPro" id="IPR001460">
    <property type="entry name" value="PCN-bd_Tpept"/>
</dbReference>
<dbReference type="InterPro" id="IPR001264">
    <property type="entry name" value="Glyco_trans_51"/>
</dbReference>